<dbReference type="AlphaFoldDB" id="J9CGP6"/>
<name>J9CGP6_9ZZZZ</name>
<gene>
    <name evidence="1" type="ORF">EVA_12694</name>
</gene>
<accession>J9CGP6</accession>
<comment type="caution">
    <text evidence="1">The sequence shown here is derived from an EMBL/GenBank/DDBJ whole genome shotgun (WGS) entry which is preliminary data.</text>
</comment>
<sequence length="40" mass="4159">MSPSFTSTAFCKIIGPVSVPSSTKCTVAPVTLTPRFNTPS</sequence>
<organism evidence="1">
    <name type="scientific">gut metagenome</name>
    <dbReference type="NCBI Taxonomy" id="749906"/>
    <lineage>
        <taxon>unclassified sequences</taxon>
        <taxon>metagenomes</taxon>
        <taxon>organismal metagenomes</taxon>
    </lineage>
</organism>
<protein>
    <submittedName>
        <fullName evidence="1">Uncharacterized protein</fullName>
    </submittedName>
</protein>
<evidence type="ECO:0000313" key="1">
    <source>
        <dbReference type="EMBL" id="EJW99200.1"/>
    </source>
</evidence>
<reference evidence="1" key="1">
    <citation type="journal article" date="2012" name="PLoS ONE">
        <title>Gene sets for utilization of primary and secondary nutrition supplies in the distal gut of endangered iberian lynx.</title>
        <authorList>
            <person name="Alcaide M."/>
            <person name="Messina E."/>
            <person name="Richter M."/>
            <person name="Bargiela R."/>
            <person name="Peplies J."/>
            <person name="Huws S.A."/>
            <person name="Newbold C.J."/>
            <person name="Golyshin P.N."/>
            <person name="Simon M.A."/>
            <person name="Lopez G."/>
            <person name="Yakimov M.M."/>
            <person name="Ferrer M."/>
        </authorList>
    </citation>
    <scope>NUCLEOTIDE SEQUENCE</scope>
</reference>
<dbReference type="EMBL" id="AMCI01003922">
    <property type="protein sequence ID" value="EJW99200.1"/>
    <property type="molecule type" value="Genomic_DNA"/>
</dbReference>
<proteinExistence type="predicted"/>